<evidence type="ECO:0000256" key="4">
    <source>
        <dbReference type="ARBA" id="ARBA00023326"/>
    </source>
</evidence>
<dbReference type="InterPro" id="IPR008928">
    <property type="entry name" value="6-hairpin_glycosidase_sf"/>
</dbReference>
<dbReference type="Proteomes" id="UP000280696">
    <property type="component" value="Unassembled WGS sequence"/>
</dbReference>
<comment type="caution">
    <text evidence="7">The sequence shown here is derived from an EMBL/GenBank/DDBJ whole genome shotgun (WGS) entry which is preliminary data.</text>
</comment>
<keyword evidence="2" id="KW-0136">Cellulose degradation</keyword>
<feature type="domain" description="Glycoside hydrolase family 9" evidence="5">
    <location>
        <begin position="310"/>
        <end position="731"/>
    </location>
</feature>
<feature type="domain" description="Cellulase Ig-like" evidence="6">
    <location>
        <begin position="222"/>
        <end position="292"/>
    </location>
</feature>
<dbReference type="Gene3D" id="2.60.40.10">
    <property type="entry name" value="Immunoglobulins"/>
    <property type="match status" value="1"/>
</dbReference>
<accession>A0A3A9B140</accession>
<evidence type="ECO:0000256" key="2">
    <source>
        <dbReference type="ARBA" id="ARBA00023001"/>
    </source>
</evidence>
<dbReference type="GO" id="GO:0030245">
    <property type="term" value="P:cellulose catabolic process"/>
    <property type="evidence" value="ECO:0007669"/>
    <property type="project" value="UniProtKB-KW"/>
</dbReference>
<dbReference type="CDD" id="cd02850">
    <property type="entry name" value="E_set_Cellulase_N"/>
    <property type="match status" value="1"/>
</dbReference>
<reference evidence="7 8" key="1">
    <citation type="submission" date="2018-09" db="EMBL/GenBank/DDBJ databases">
        <title>Murine metabolic-syndrome-specific gut microbial biobank.</title>
        <authorList>
            <person name="Liu C."/>
        </authorList>
    </citation>
    <scope>NUCLEOTIDE SEQUENCE [LARGE SCALE GENOMIC DNA]</scope>
    <source>
        <strain evidence="7 8">0.1xD8-82</strain>
    </source>
</reference>
<dbReference type="EMBL" id="RAYQ01000003">
    <property type="protein sequence ID" value="RKI93156.1"/>
    <property type="molecule type" value="Genomic_DNA"/>
</dbReference>
<keyword evidence="4" id="KW-0624">Polysaccharide degradation</keyword>
<dbReference type="InterPro" id="IPR014756">
    <property type="entry name" value="Ig_E-set"/>
</dbReference>
<evidence type="ECO:0000313" key="8">
    <source>
        <dbReference type="Proteomes" id="UP000280696"/>
    </source>
</evidence>
<dbReference type="AlphaFoldDB" id="A0A3A9B140"/>
<gene>
    <name evidence="7" type="ORF">D7V94_04025</name>
</gene>
<dbReference type="Pfam" id="PF00759">
    <property type="entry name" value="Glyco_hydro_9"/>
    <property type="match status" value="1"/>
</dbReference>
<keyword evidence="8" id="KW-1185">Reference proteome</keyword>
<dbReference type="Gene3D" id="1.50.10.10">
    <property type="match status" value="1"/>
</dbReference>
<evidence type="ECO:0000259" key="6">
    <source>
        <dbReference type="Pfam" id="PF02927"/>
    </source>
</evidence>
<dbReference type="SUPFAM" id="SSF48208">
    <property type="entry name" value="Six-hairpin glycosidases"/>
    <property type="match status" value="1"/>
</dbReference>
<comment type="similarity">
    <text evidence="1">Belongs to the glycosyl hydrolase 9 (cellulase E) family.</text>
</comment>
<dbReference type="InterPro" id="IPR013783">
    <property type="entry name" value="Ig-like_fold"/>
</dbReference>
<name>A0A3A9B140_9FIRM</name>
<dbReference type="SUPFAM" id="SSF81296">
    <property type="entry name" value="E set domains"/>
    <property type="match status" value="1"/>
</dbReference>
<sequence length="788" mass="89360">MREEFRRELIHTGYIHSPLPLHRERGLEAEMKEKKVLKEKVIWREGCKPPAFSGIGNMEEIKKTGENKTGALRVKGPTIRNEMPYEDGATAHLFRSNLTFAFPGENWEGYNRLSFWVKPDSMGSHSVHLRVHMKNEGRISIPDSYMREGQHLVNLVNHQLNQVIWEFASLPRDCVTQMSISMDADGQDTSTGEEFQFDFSDITLQQVKKAEKEKGWSCEENRISYSMSGYHCNGKKTAVANTGSDTFSVLNEGGEEVYLGKTVKIRDRRGDFEILDFSEVTKPGLYQLKSGDALTQPFEIGEKVMEGVIWKVINFIFCERCGYPILGKHGKCHTDVVAKHNGLLLSLGGGWHDAGDMSQQMLQTAEVTQEILELAGSVKDDDVLLYHRLIEEGIWGLEYTLKSRFGDGYRASSVGLGLWTDGFIGNKDDVEARVHNQAFQNFFCAGVQAQAGLVLKESDPDLAWKCVETAKEDFRFAKQRFEEKGMEYPIMWEHTLNSGLSQYYAAAAWAAASICQYEYNEEFAAAAKSFGNRLLACQETGTKGVPMKGFFYREESHKTIVHFTHQGREHAFVQALEALCRAFPDSSQKAEWEKGMRLYGEYIKELFHMATPYGMLPAGIYSVREAEDEETFKLLHLLVDYETEKENYRAQLKAGIDLGDGYYVRMFPVWFSFRGNAAIQLSMGKGAAIAGRYFEDGELKEIAREQLYWMSGKNPFCQSLIYGEGSRYAQQDANYPGEMTGEMPVGVETLENEDEPYWPSGNNATYKEVWLTPAGRWLSVVADLYPCI</sequence>
<keyword evidence="7" id="KW-0378">Hydrolase</keyword>
<evidence type="ECO:0000259" key="5">
    <source>
        <dbReference type="Pfam" id="PF00759"/>
    </source>
</evidence>
<dbReference type="RefSeq" id="WP_120467028.1">
    <property type="nucleotide sequence ID" value="NZ_RAYQ01000003.1"/>
</dbReference>
<keyword evidence="3" id="KW-0119">Carbohydrate metabolism</keyword>
<dbReference type="Pfam" id="PF02927">
    <property type="entry name" value="CelD_N"/>
    <property type="match status" value="1"/>
</dbReference>
<dbReference type="OrthoDB" id="9758662at2"/>
<dbReference type="GO" id="GO:0008810">
    <property type="term" value="F:cellulase activity"/>
    <property type="evidence" value="ECO:0007669"/>
    <property type="project" value="InterPro"/>
</dbReference>
<evidence type="ECO:0000256" key="3">
    <source>
        <dbReference type="ARBA" id="ARBA00023277"/>
    </source>
</evidence>
<dbReference type="InterPro" id="IPR012341">
    <property type="entry name" value="6hp_glycosidase-like_sf"/>
</dbReference>
<evidence type="ECO:0000256" key="1">
    <source>
        <dbReference type="ARBA" id="ARBA00007072"/>
    </source>
</evidence>
<organism evidence="7 8">
    <name type="scientific">Parablautia intestinalis</name>
    <dbReference type="NCBI Taxonomy" id="2320100"/>
    <lineage>
        <taxon>Bacteria</taxon>
        <taxon>Bacillati</taxon>
        <taxon>Bacillota</taxon>
        <taxon>Clostridia</taxon>
        <taxon>Lachnospirales</taxon>
        <taxon>Lachnospiraceae</taxon>
        <taxon>Parablautia</taxon>
    </lineage>
</organism>
<evidence type="ECO:0000313" key="7">
    <source>
        <dbReference type="EMBL" id="RKI93156.1"/>
    </source>
</evidence>
<protein>
    <submittedName>
        <fullName evidence="7">Glycoside hydrolase</fullName>
    </submittedName>
</protein>
<proteinExistence type="inferred from homology"/>
<dbReference type="InterPro" id="IPR004197">
    <property type="entry name" value="Cellulase_Ig-like"/>
</dbReference>
<dbReference type="InterPro" id="IPR001701">
    <property type="entry name" value="Glyco_hydro_9"/>
</dbReference>